<evidence type="ECO:0000313" key="2">
    <source>
        <dbReference type="EMBL" id="MPC24364.1"/>
    </source>
</evidence>
<gene>
    <name evidence="2" type="ORF">E2C01_017445</name>
</gene>
<dbReference type="Proteomes" id="UP000324222">
    <property type="component" value="Unassembled WGS sequence"/>
</dbReference>
<keyword evidence="1" id="KW-0472">Membrane</keyword>
<dbReference type="EMBL" id="VSRR010001322">
    <property type="protein sequence ID" value="MPC24364.1"/>
    <property type="molecule type" value="Genomic_DNA"/>
</dbReference>
<evidence type="ECO:0000256" key="1">
    <source>
        <dbReference type="SAM" id="Phobius"/>
    </source>
</evidence>
<organism evidence="2 3">
    <name type="scientific">Portunus trituberculatus</name>
    <name type="common">Swimming crab</name>
    <name type="synonym">Neptunus trituberculatus</name>
    <dbReference type="NCBI Taxonomy" id="210409"/>
    <lineage>
        <taxon>Eukaryota</taxon>
        <taxon>Metazoa</taxon>
        <taxon>Ecdysozoa</taxon>
        <taxon>Arthropoda</taxon>
        <taxon>Crustacea</taxon>
        <taxon>Multicrustacea</taxon>
        <taxon>Malacostraca</taxon>
        <taxon>Eumalacostraca</taxon>
        <taxon>Eucarida</taxon>
        <taxon>Decapoda</taxon>
        <taxon>Pleocyemata</taxon>
        <taxon>Brachyura</taxon>
        <taxon>Eubrachyura</taxon>
        <taxon>Portunoidea</taxon>
        <taxon>Portunidae</taxon>
        <taxon>Portuninae</taxon>
        <taxon>Portunus</taxon>
    </lineage>
</organism>
<sequence length="77" mass="8778">MQRASTAVSMGDIMLLLVLFTTIFCQGPRYYLKVFRKTYKTHHCVAEVGVPIPANLMVFFWQQQGRGHSPACSHYAQ</sequence>
<accession>A0A5B7DTG9</accession>
<dbReference type="AlphaFoldDB" id="A0A5B7DTG9"/>
<keyword evidence="3" id="KW-1185">Reference proteome</keyword>
<keyword evidence="1" id="KW-1133">Transmembrane helix</keyword>
<comment type="caution">
    <text evidence="2">The sequence shown here is derived from an EMBL/GenBank/DDBJ whole genome shotgun (WGS) entry which is preliminary data.</text>
</comment>
<protein>
    <submittedName>
        <fullName evidence="2">Uncharacterized protein</fullName>
    </submittedName>
</protein>
<evidence type="ECO:0000313" key="3">
    <source>
        <dbReference type="Proteomes" id="UP000324222"/>
    </source>
</evidence>
<reference evidence="2 3" key="1">
    <citation type="submission" date="2019-05" db="EMBL/GenBank/DDBJ databases">
        <title>Another draft genome of Portunus trituberculatus and its Hox gene families provides insights of decapod evolution.</title>
        <authorList>
            <person name="Jeong J.-H."/>
            <person name="Song I."/>
            <person name="Kim S."/>
            <person name="Choi T."/>
            <person name="Kim D."/>
            <person name="Ryu S."/>
            <person name="Kim W."/>
        </authorList>
    </citation>
    <scope>NUCLEOTIDE SEQUENCE [LARGE SCALE GENOMIC DNA]</scope>
    <source>
        <tissue evidence="2">Muscle</tissue>
    </source>
</reference>
<keyword evidence="1" id="KW-0812">Transmembrane</keyword>
<name>A0A5B7DTG9_PORTR</name>
<feature type="transmembrane region" description="Helical" evidence="1">
    <location>
        <begin position="13"/>
        <end position="32"/>
    </location>
</feature>
<proteinExistence type="predicted"/>